<feature type="transmembrane region" description="Helical" evidence="1">
    <location>
        <begin position="115"/>
        <end position="138"/>
    </location>
</feature>
<accession>A0ABN3CJW3</accession>
<sequence length="142" mass="15944">MDAGLAAVVAAGISGLIAIISAWTAQREARSGDFHKGVNTRRTELYVEMLRATRTSEYTPDLEARAEIFASQRVYAAWREAATRNGEAAWVADLTRRMRTEVRSYRPWESRIRRILFCGMVLALFFVPAACNSILPFFSVVP</sequence>
<comment type="caution">
    <text evidence="2">The sequence shown here is derived from an EMBL/GenBank/DDBJ whole genome shotgun (WGS) entry which is preliminary data.</text>
</comment>
<keyword evidence="1" id="KW-0472">Membrane</keyword>
<name>A0ABN3CJW3_9ACTN</name>
<dbReference type="RefSeq" id="WP_344478359.1">
    <property type="nucleotide sequence ID" value="NZ_BAAAQX010000012.1"/>
</dbReference>
<feature type="transmembrane region" description="Helical" evidence="1">
    <location>
        <begin position="6"/>
        <end position="25"/>
    </location>
</feature>
<dbReference type="EMBL" id="BAAAQX010000012">
    <property type="protein sequence ID" value="GAA2209323.1"/>
    <property type="molecule type" value="Genomic_DNA"/>
</dbReference>
<gene>
    <name evidence="2" type="ORF">GCM10009850_047810</name>
</gene>
<protein>
    <recommendedName>
        <fullName evidence="4">SMODS and SLOG-associating 2TM effector domain-containing protein</fullName>
    </recommendedName>
</protein>
<organism evidence="2 3">
    <name type="scientific">Nonomuraea monospora</name>
    <dbReference type="NCBI Taxonomy" id="568818"/>
    <lineage>
        <taxon>Bacteria</taxon>
        <taxon>Bacillati</taxon>
        <taxon>Actinomycetota</taxon>
        <taxon>Actinomycetes</taxon>
        <taxon>Streptosporangiales</taxon>
        <taxon>Streptosporangiaceae</taxon>
        <taxon>Nonomuraea</taxon>
    </lineage>
</organism>
<keyword evidence="3" id="KW-1185">Reference proteome</keyword>
<evidence type="ECO:0000313" key="2">
    <source>
        <dbReference type="EMBL" id="GAA2209323.1"/>
    </source>
</evidence>
<reference evidence="2 3" key="1">
    <citation type="journal article" date="2019" name="Int. J. Syst. Evol. Microbiol.">
        <title>The Global Catalogue of Microorganisms (GCM) 10K type strain sequencing project: providing services to taxonomists for standard genome sequencing and annotation.</title>
        <authorList>
            <consortium name="The Broad Institute Genomics Platform"/>
            <consortium name="The Broad Institute Genome Sequencing Center for Infectious Disease"/>
            <person name="Wu L."/>
            <person name="Ma J."/>
        </authorList>
    </citation>
    <scope>NUCLEOTIDE SEQUENCE [LARGE SCALE GENOMIC DNA]</scope>
    <source>
        <strain evidence="2 3">JCM 16114</strain>
    </source>
</reference>
<keyword evidence="1" id="KW-0812">Transmembrane</keyword>
<keyword evidence="1" id="KW-1133">Transmembrane helix</keyword>
<evidence type="ECO:0000313" key="3">
    <source>
        <dbReference type="Proteomes" id="UP001499843"/>
    </source>
</evidence>
<proteinExistence type="predicted"/>
<evidence type="ECO:0008006" key="4">
    <source>
        <dbReference type="Google" id="ProtNLM"/>
    </source>
</evidence>
<dbReference type="Proteomes" id="UP001499843">
    <property type="component" value="Unassembled WGS sequence"/>
</dbReference>
<evidence type="ECO:0000256" key="1">
    <source>
        <dbReference type="SAM" id="Phobius"/>
    </source>
</evidence>